<proteinExistence type="predicted"/>
<dbReference type="PROSITE" id="PS00338">
    <property type="entry name" value="SOMATOTROPIN_2"/>
    <property type="match status" value="1"/>
</dbReference>
<sequence length="112" mass="12682">MIASCQDLFLCKSLTNLTAMKSSNLCQKWTTGPRINNPIIAWFLTIFQSIARLRATVCAMTDDKDEMAAADPAFTNSGRRSNCLKYDVHNMMIFEDIIECDDNNDDICYRVA</sequence>
<dbReference type="AlphaFoldDB" id="A0A0H5RB15"/>
<feature type="non-terminal residue" evidence="1">
    <location>
        <position position="112"/>
    </location>
</feature>
<dbReference type="GO" id="GO:0005179">
    <property type="term" value="F:hormone activity"/>
    <property type="evidence" value="ECO:0007669"/>
    <property type="project" value="InterPro"/>
</dbReference>
<dbReference type="InterPro" id="IPR018116">
    <property type="entry name" value="Somatotropin_CS"/>
</dbReference>
<dbReference type="GO" id="GO:0005576">
    <property type="term" value="C:extracellular region"/>
    <property type="evidence" value="ECO:0007669"/>
    <property type="project" value="InterPro"/>
</dbReference>
<evidence type="ECO:0000313" key="1">
    <source>
        <dbReference type="EMBL" id="CRZ11380.1"/>
    </source>
</evidence>
<dbReference type="EMBL" id="HACM01010938">
    <property type="protein sequence ID" value="CRZ11380.1"/>
    <property type="molecule type" value="Transcribed_RNA"/>
</dbReference>
<protein>
    <submittedName>
        <fullName evidence="1">Uncharacterized protein</fullName>
    </submittedName>
</protein>
<reference evidence="1" key="1">
    <citation type="submission" date="2015-04" db="EMBL/GenBank/DDBJ databases">
        <title>The genome sequence of the plant pathogenic Rhizarian Plasmodiophora brassicae reveals insights in its biotrophic life cycle and the origin of chitin synthesis.</title>
        <authorList>
            <person name="Schwelm A."/>
            <person name="Fogelqvist J."/>
            <person name="Knaust A."/>
            <person name="Julke S."/>
            <person name="Lilja T."/>
            <person name="Dhandapani V."/>
            <person name="Bonilla-Rosso G."/>
            <person name="Karlsson M."/>
            <person name="Shevchenko A."/>
            <person name="Choi S.R."/>
            <person name="Kim H.G."/>
            <person name="Park J.Y."/>
            <person name="Lim Y.P."/>
            <person name="Ludwig-Muller J."/>
            <person name="Dixelius C."/>
        </authorList>
    </citation>
    <scope>NUCLEOTIDE SEQUENCE</scope>
    <source>
        <tissue evidence="1">Potato root galls</tissue>
    </source>
</reference>
<organism evidence="1">
    <name type="scientific">Spongospora subterranea</name>
    <dbReference type="NCBI Taxonomy" id="70186"/>
    <lineage>
        <taxon>Eukaryota</taxon>
        <taxon>Sar</taxon>
        <taxon>Rhizaria</taxon>
        <taxon>Endomyxa</taxon>
        <taxon>Phytomyxea</taxon>
        <taxon>Plasmodiophorida</taxon>
        <taxon>Plasmodiophoridae</taxon>
        <taxon>Spongospora</taxon>
    </lineage>
</organism>
<name>A0A0H5RB15_9EUKA</name>
<accession>A0A0H5RB15</accession>